<keyword evidence="8 12" id="KW-0472">Membrane</keyword>
<dbReference type="InterPro" id="IPR002146">
    <property type="entry name" value="ATP_synth_b/b'su_bac/chlpt"/>
</dbReference>
<feature type="coiled-coil region" evidence="14">
    <location>
        <begin position="38"/>
        <end position="90"/>
    </location>
</feature>
<dbReference type="GO" id="GO:0046933">
    <property type="term" value="F:proton-transporting ATP synthase activity, rotational mechanism"/>
    <property type="evidence" value="ECO:0007669"/>
    <property type="project" value="UniProtKB-UniRule"/>
</dbReference>
<dbReference type="GO" id="GO:0045259">
    <property type="term" value="C:proton-transporting ATP synthase complex"/>
    <property type="evidence" value="ECO:0007669"/>
    <property type="project" value="UniProtKB-KW"/>
</dbReference>
<reference evidence="15 16" key="1">
    <citation type="journal article" date="2016" name="Nat. Commun.">
        <title>Thousands of microbial genomes shed light on interconnected biogeochemical processes in an aquifer system.</title>
        <authorList>
            <person name="Anantharaman K."/>
            <person name="Brown C.T."/>
            <person name="Hug L.A."/>
            <person name="Sharon I."/>
            <person name="Castelle C.J."/>
            <person name="Probst A.J."/>
            <person name="Thomas B.C."/>
            <person name="Singh A."/>
            <person name="Wilkins M.J."/>
            <person name="Karaoz U."/>
            <person name="Brodie E.L."/>
            <person name="Williams K.H."/>
            <person name="Hubbard S.S."/>
            <person name="Banfield J.F."/>
        </authorList>
    </citation>
    <scope>NUCLEOTIDE SEQUENCE [LARGE SCALE GENOMIC DNA]</scope>
</reference>
<organism evidence="15 16">
    <name type="scientific">Candidatus Wildermuthbacteria bacterium RIFCSPLOWO2_02_FULL_47_9c</name>
    <dbReference type="NCBI Taxonomy" id="1802466"/>
    <lineage>
        <taxon>Bacteria</taxon>
        <taxon>Candidatus Wildermuthiibacteriota</taxon>
    </lineage>
</organism>
<dbReference type="HAMAP" id="MF_01398">
    <property type="entry name" value="ATP_synth_b_bprime"/>
    <property type="match status" value="1"/>
</dbReference>
<gene>
    <name evidence="12" type="primary">atpF</name>
    <name evidence="15" type="ORF">A3J30_00355</name>
</gene>
<evidence type="ECO:0000256" key="10">
    <source>
        <dbReference type="ARBA" id="ARBA00025198"/>
    </source>
</evidence>
<comment type="subcellular location">
    <subcellularLocation>
        <location evidence="12">Cell membrane</location>
        <topology evidence="12">Single-pass membrane protein</topology>
    </subcellularLocation>
    <subcellularLocation>
        <location evidence="11">Endomembrane system</location>
        <topology evidence="11">Single-pass membrane protein</topology>
    </subcellularLocation>
</comment>
<evidence type="ECO:0000256" key="4">
    <source>
        <dbReference type="ARBA" id="ARBA00022692"/>
    </source>
</evidence>
<evidence type="ECO:0000256" key="2">
    <source>
        <dbReference type="ARBA" id="ARBA00022448"/>
    </source>
</evidence>
<comment type="caution">
    <text evidence="15">The sequence shown here is derived from an EMBL/GenBank/DDBJ whole genome shotgun (WGS) entry which is preliminary data.</text>
</comment>
<sequence length="170" mass="19910">MSELFSNLGIDWRLLLAQAINFLLVLYLLNRFVFKRIIRYLEERRKRIEEGLELTEKANREIERIDEARHRELERARKDAEKVLADARSSATAKEKATLLLARQEAEKIFLKAKDEAERRKLDTVRAAQGDIKSLAVLMAEKVLSRSVTKEDQERAAKEVMDFFEKNYAK</sequence>
<comment type="subunit">
    <text evidence="12">F-type ATPases have 2 components, F(1) - the catalytic core - and F(0) - the membrane proton channel. F(1) has five subunits: alpha(3), beta(3), gamma(1), delta(1), epsilon(1). F(0) has three main subunits: a(1), b(2) and c(10-14). The alpha and beta chains form an alternating ring which encloses part of the gamma chain. F(1) is attached to F(0) by a central stalk formed by the gamma and epsilon chains, while a peripheral stalk is formed by the delta and b chains.</text>
</comment>
<evidence type="ECO:0000256" key="13">
    <source>
        <dbReference type="RuleBase" id="RU003848"/>
    </source>
</evidence>
<comment type="function">
    <text evidence="10 12">F(1)F(0) ATP synthase produces ATP from ADP in the presence of a proton or sodium gradient. F-type ATPases consist of two structural domains, F(1) containing the extramembraneous catalytic core and F(0) containing the membrane proton channel, linked together by a central stalk and a peripheral stalk. During catalysis, ATP synthesis in the catalytic domain of F(1) is coupled via a rotary mechanism of the central stalk subunits to proton translocation.</text>
</comment>
<dbReference type="InterPro" id="IPR050059">
    <property type="entry name" value="ATP_synthase_B_chain"/>
</dbReference>
<dbReference type="GO" id="GO:0046961">
    <property type="term" value="F:proton-transporting ATPase activity, rotational mechanism"/>
    <property type="evidence" value="ECO:0007669"/>
    <property type="project" value="TreeGrafter"/>
</dbReference>
<keyword evidence="7 12" id="KW-0406">Ion transport</keyword>
<evidence type="ECO:0000256" key="12">
    <source>
        <dbReference type="HAMAP-Rule" id="MF_01398"/>
    </source>
</evidence>
<evidence type="ECO:0000256" key="7">
    <source>
        <dbReference type="ARBA" id="ARBA00023065"/>
    </source>
</evidence>
<dbReference type="GO" id="GO:0012505">
    <property type="term" value="C:endomembrane system"/>
    <property type="evidence" value="ECO:0007669"/>
    <property type="project" value="UniProtKB-SubCell"/>
</dbReference>
<keyword evidence="4 12" id="KW-0812">Transmembrane</keyword>
<keyword evidence="3 12" id="KW-0138">CF(0)</keyword>
<accession>A0A1G2RUF0</accession>
<dbReference type="CDD" id="cd06503">
    <property type="entry name" value="ATP-synt_Fo_b"/>
    <property type="match status" value="1"/>
</dbReference>
<evidence type="ECO:0000256" key="9">
    <source>
        <dbReference type="ARBA" id="ARBA00023310"/>
    </source>
</evidence>
<comment type="similarity">
    <text evidence="1 12 13">Belongs to the ATPase B chain family.</text>
</comment>
<evidence type="ECO:0000256" key="14">
    <source>
        <dbReference type="SAM" id="Coils"/>
    </source>
</evidence>
<evidence type="ECO:0000256" key="1">
    <source>
        <dbReference type="ARBA" id="ARBA00005513"/>
    </source>
</evidence>
<name>A0A1G2RUF0_9BACT</name>
<evidence type="ECO:0000256" key="11">
    <source>
        <dbReference type="ARBA" id="ARBA00037847"/>
    </source>
</evidence>
<keyword evidence="9 12" id="KW-0066">ATP synthesis</keyword>
<keyword evidence="5 12" id="KW-0375">Hydrogen ion transport</keyword>
<evidence type="ECO:0000256" key="8">
    <source>
        <dbReference type="ARBA" id="ARBA00023136"/>
    </source>
</evidence>
<dbReference type="NCBIfam" id="TIGR01144">
    <property type="entry name" value="ATP_synt_b"/>
    <property type="match status" value="1"/>
</dbReference>
<evidence type="ECO:0000256" key="6">
    <source>
        <dbReference type="ARBA" id="ARBA00022989"/>
    </source>
</evidence>
<keyword evidence="2 12" id="KW-0813">Transport</keyword>
<dbReference type="AlphaFoldDB" id="A0A1G2RUF0"/>
<proteinExistence type="inferred from homology"/>
<keyword evidence="12" id="KW-1003">Cell membrane</keyword>
<dbReference type="Proteomes" id="UP000178222">
    <property type="component" value="Unassembled WGS sequence"/>
</dbReference>
<dbReference type="Pfam" id="PF00430">
    <property type="entry name" value="ATP-synt_B"/>
    <property type="match status" value="1"/>
</dbReference>
<evidence type="ECO:0000256" key="3">
    <source>
        <dbReference type="ARBA" id="ARBA00022547"/>
    </source>
</evidence>
<keyword evidence="14" id="KW-0175">Coiled coil</keyword>
<dbReference type="PANTHER" id="PTHR33445">
    <property type="entry name" value="ATP SYNTHASE SUBUNIT B', CHLOROPLASTIC"/>
    <property type="match status" value="1"/>
</dbReference>
<keyword evidence="6 12" id="KW-1133">Transmembrane helix</keyword>
<dbReference type="InterPro" id="IPR005864">
    <property type="entry name" value="ATP_synth_F0_bsu_bac"/>
</dbReference>
<protein>
    <recommendedName>
        <fullName evidence="12">ATP synthase subunit b</fullName>
    </recommendedName>
    <alternativeName>
        <fullName evidence="12">ATP synthase F(0) sector subunit b</fullName>
    </alternativeName>
    <alternativeName>
        <fullName evidence="12">ATPase subunit I</fullName>
    </alternativeName>
    <alternativeName>
        <fullName evidence="12">F-type ATPase subunit b</fullName>
        <shortName evidence="12">F-ATPase subunit b</shortName>
    </alternativeName>
</protein>
<dbReference type="Gene3D" id="6.10.250.1580">
    <property type="match status" value="1"/>
</dbReference>
<evidence type="ECO:0000313" key="15">
    <source>
        <dbReference type="EMBL" id="OHA76474.1"/>
    </source>
</evidence>
<dbReference type="GO" id="GO:0005886">
    <property type="term" value="C:plasma membrane"/>
    <property type="evidence" value="ECO:0007669"/>
    <property type="project" value="UniProtKB-SubCell"/>
</dbReference>
<dbReference type="EMBL" id="MHUL01000033">
    <property type="protein sequence ID" value="OHA76474.1"/>
    <property type="molecule type" value="Genomic_DNA"/>
</dbReference>
<comment type="function">
    <text evidence="12">Component of the F(0) channel, it forms part of the peripheral stalk, linking F(1) to F(0).</text>
</comment>
<feature type="transmembrane region" description="Helical" evidence="12">
    <location>
        <begin position="12"/>
        <end position="29"/>
    </location>
</feature>
<evidence type="ECO:0000256" key="5">
    <source>
        <dbReference type="ARBA" id="ARBA00022781"/>
    </source>
</evidence>
<evidence type="ECO:0000313" key="16">
    <source>
        <dbReference type="Proteomes" id="UP000178222"/>
    </source>
</evidence>
<dbReference type="PANTHER" id="PTHR33445:SF2">
    <property type="entry name" value="ATP SYNTHASE SUBUNIT B', CHLOROPLASTIC"/>
    <property type="match status" value="1"/>
</dbReference>